<dbReference type="KEGG" id="nss:113421640"/>
<proteinExistence type="predicted"/>
<feature type="compositionally biased region" description="Polar residues" evidence="1">
    <location>
        <begin position="55"/>
        <end position="81"/>
    </location>
</feature>
<sequence length="269" mass="28767">MADQRPITAGVLKWKAGKKEKDNPEKNDKGRNRQIDRESNEIVCEDGWSVLHLTRPTTPGNREPKTNTQNKSVNKNSPSEQEISRVIKTLTAAFGAAFTPPTPRQSQTTNNELPAATSSPHEPATTGSLPAPSVNIPKAPEAAAVITEITFPLNVSPAVISDLQATQKDFTAPSSLPMASLASAVVLVSPGYMLAPPIAQLQDATVPQSGIKNETTAPMQFFNPSLSAAALQGTSTTGNQHKMNMAQNQNIMHIQSAPVTLQKKGTIRF</sequence>
<dbReference type="GeneID" id="113421640"/>
<feature type="compositionally biased region" description="Polar residues" evidence="1">
    <location>
        <begin position="104"/>
        <end position="128"/>
    </location>
</feature>
<evidence type="ECO:0000256" key="1">
    <source>
        <dbReference type="SAM" id="MobiDB-lite"/>
    </source>
</evidence>
<feature type="region of interest" description="Disordered" evidence="1">
    <location>
        <begin position="1"/>
        <end position="82"/>
    </location>
</feature>
<dbReference type="AlphaFoldDB" id="A0A6J1V594"/>
<protein>
    <submittedName>
        <fullName evidence="3">Uncharacterized protein LOC113421640</fullName>
    </submittedName>
</protein>
<evidence type="ECO:0000313" key="2">
    <source>
        <dbReference type="Proteomes" id="UP000504612"/>
    </source>
</evidence>
<feature type="region of interest" description="Disordered" evidence="1">
    <location>
        <begin position="97"/>
        <end position="130"/>
    </location>
</feature>
<gene>
    <name evidence="3" type="primary">LOC113421640</name>
</gene>
<name>A0A6J1V594_9SAUR</name>
<organism evidence="2 3">
    <name type="scientific">Notechis scutatus</name>
    <name type="common">mainland tiger snake</name>
    <dbReference type="NCBI Taxonomy" id="8663"/>
    <lineage>
        <taxon>Eukaryota</taxon>
        <taxon>Metazoa</taxon>
        <taxon>Chordata</taxon>
        <taxon>Craniata</taxon>
        <taxon>Vertebrata</taxon>
        <taxon>Euteleostomi</taxon>
        <taxon>Lepidosauria</taxon>
        <taxon>Squamata</taxon>
        <taxon>Bifurcata</taxon>
        <taxon>Unidentata</taxon>
        <taxon>Episquamata</taxon>
        <taxon>Toxicofera</taxon>
        <taxon>Serpentes</taxon>
        <taxon>Colubroidea</taxon>
        <taxon>Elapidae</taxon>
        <taxon>Hydrophiinae</taxon>
        <taxon>Notechis</taxon>
    </lineage>
</organism>
<accession>A0A6J1V594</accession>
<dbReference type="RefSeq" id="XP_026537920.1">
    <property type="nucleotide sequence ID" value="XM_026682135.1"/>
</dbReference>
<reference evidence="3" key="1">
    <citation type="submission" date="2025-08" db="UniProtKB">
        <authorList>
            <consortium name="RefSeq"/>
        </authorList>
    </citation>
    <scope>IDENTIFICATION</scope>
</reference>
<dbReference type="Proteomes" id="UP000504612">
    <property type="component" value="Unplaced"/>
</dbReference>
<evidence type="ECO:0000313" key="3">
    <source>
        <dbReference type="RefSeq" id="XP_026537920.1"/>
    </source>
</evidence>
<keyword evidence="2" id="KW-1185">Reference proteome</keyword>
<feature type="compositionally biased region" description="Basic and acidic residues" evidence="1">
    <location>
        <begin position="17"/>
        <end position="40"/>
    </location>
</feature>